<organism evidence="2 3">
    <name type="scientific">Prorocentrum cordatum</name>
    <dbReference type="NCBI Taxonomy" id="2364126"/>
    <lineage>
        <taxon>Eukaryota</taxon>
        <taxon>Sar</taxon>
        <taxon>Alveolata</taxon>
        <taxon>Dinophyceae</taxon>
        <taxon>Prorocentrales</taxon>
        <taxon>Prorocentraceae</taxon>
        <taxon>Prorocentrum</taxon>
    </lineage>
</organism>
<evidence type="ECO:0000313" key="3">
    <source>
        <dbReference type="Proteomes" id="UP001189429"/>
    </source>
</evidence>
<name>A0ABN9SZN7_9DINO</name>
<evidence type="ECO:0000256" key="1">
    <source>
        <dbReference type="SAM" id="MobiDB-lite"/>
    </source>
</evidence>
<proteinExistence type="predicted"/>
<sequence length="478" mass="52499">MDARRQRAVYKGFLHPRAGPALARITVPAAVSREAKILAKATGNVRIFETKTGIHRRNGSELCVAAAAQGHFTPQEEQVFKRWNTAGNIARHKCWTAAPRTSPASITTPPTMSALHSADTRVSWADACDAAFPELNPLAASSPPETECTVWPRSDTLHATMDESILTLKSSLLSMVDQKLDSRLQACFTPWSEAFNTQQSAVLSKVMQPAIASLQEQVITELMAKISEVQQQVVDTRFELAALMKARVTSAPPPAPADPRRKFVEMQRPQTTAEELKMQFSALALNVKNMRGEIVDKFEERCQTIESDALEIQQQIGSLEQHMRRFQGHEVFPDLRGGSHHFESYFNDLCDHVRSPACSNGFKGVLKAMGLSTPLITNEPVDSDTELTPSETADLLVPRETVEMVLPPEPDEKTPAVTPSTSSATWSSFSPPAAASASTEQLTFTTIAEQLVWVERQSFNAQLSAMLQPSSTITTSEN</sequence>
<protein>
    <submittedName>
        <fullName evidence="2">Uncharacterized protein</fullName>
    </submittedName>
</protein>
<accession>A0ABN9SZN7</accession>
<dbReference type="Proteomes" id="UP001189429">
    <property type="component" value="Unassembled WGS sequence"/>
</dbReference>
<evidence type="ECO:0000313" key="2">
    <source>
        <dbReference type="EMBL" id="CAK0838025.1"/>
    </source>
</evidence>
<keyword evidence="3" id="KW-1185">Reference proteome</keyword>
<gene>
    <name evidence="2" type="ORF">PCOR1329_LOCUS34062</name>
</gene>
<dbReference type="EMBL" id="CAUYUJ010014193">
    <property type="protein sequence ID" value="CAK0838025.1"/>
    <property type="molecule type" value="Genomic_DNA"/>
</dbReference>
<reference evidence="2" key="1">
    <citation type="submission" date="2023-10" db="EMBL/GenBank/DDBJ databases">
        <authorList>
            <person name="Chen Y."/>
            <person name="Shah S."/>
            <person name="Dougan E. K."/>
            <person name="Thang M."/>
            <person name="Chan C."/>
        </authorList>
    </citation>
    <scope>NUCLEOTIDE SEQUENCE [LARGE SCALE GENOMIC DNA]</scope>
</reference>
<comment type="caution">
    <text evidence="2">The sequence shown here is derived from an EMBL/GenBank/DDBJ whole genome shotgun (WGS) entry which is preliminary data.</text>
</comment>
<feature type="compositionally biased region" description="Low complexity" evidence="1">
    <location>
        <begin position="415"/>
        <end position="432"/>
    </location>
</feature>
<feature type="region of interest" description="Disordered" evidence="1">
    <location>
        <begin position="407"/>
        <end position="432"/>
    </location>
</feature>